<keyword evidence="1" id="KW-0472">Membrane</keyword>
<name>A0A7X1B6U0_9BACT</name>
<organism evidence="2 3">
    <name type="scientific">Pelagicoccus albus</name>
    <dbReference type="NCBI Taxonomy" id="415222"/>
    <lineage>
        <taxon>Bacteria</taxon>
        <taxon>Pseudomonadati</taxon>
        <taxon>Verrucomicrobiota</taxon>
        <taxon>Opitutia</taxon>
        <taxon>Puniceicoccales</taxon>
        <taxon>Pelagicoccaceae</taxon>
        <taxon>Pelagicoccus</taxon>
    </lineage>
</organism>
<dbReference type="Proteomes" id="UP000526501">
    <property type="component" value="Unassembled WGS sequence"/>
</dbReference>
<keyword evidence="1" id="KW-0812">Transmembrane</keyword>
<comment type="caution">
    <text evidence="2">The sequence shown here is derived from an EMBL/GenBank/DDBJ whole genome shotgun (WGS) entry which is preliminary data.</text>
</comment>
<proteinExistence type="predicted"/>
<keyword evidence="1" id="KW-1133">Transmembrane helix</keyword>
<evidence type="ECO:0000256" key="1">
    <source>
        <dbReference type="SAM" id="Phobius"/>
    </source>
</evidence>
<dbReference type="RefSeq" id="WP_185660580.1">
    <property type="nucleotide sequence ID" value="NZ_CAWPOO010000012.1"/>
</dbReference>
<sequence length="518" mass="58163">MAFLQPAAHLAATGATLMDLQQFFNHWKLSEHPFQAEEARNDSVYNRKLEAAITHPDFMKIYGDPANPSTTIVFGEKGTGKTAMRLMIQRRLADFNSGRDSNKVWVVSYDELNPMLDRLASNLKSDSEEKTLGAIRLSDHQDAILSLAVTDLIDSVLVSKDKSQVKLRKKTLRKMSQQRRLDLATLALLYDQPKHGRAADRWSSLLRLLRVGSGLDRSAHGFAALLPLAAGAVGGLGWYFLEAPSWKWIATALAGGVIGLGLGYLWIKRSWKNGKRGKQIEREIRVLHREPGTTTQQLWDVSSSELASQPLPAKGDQDSRYDLTGRLLGILSELGYSSLITLVDRVDEPVLVNGDAKRIKQIVWPMLNNKFLQQEGIGIKMLLPIELSQMLLAEDTEFKRQARLDKQNVVNPLKWTGTSLYDLCNWRFKNCQGGGQASAHSLDALFDDEVTSEDLIDALDQMHQPRDAFKFLYAVLLEHCRNTPGESEDYKIARSTLETARREQSQRVVDLYRGMSST</sequence>
<evidence type="ECO:0000313" key="2">
    <source>
        <dbReference type="EMBL" id="MBC2606715.1"/>
    </source>
</evidence>
<accession>A0A7X1B6U0</accession>
<feature type="transmembrane region" description="Helical" evidence="1">
    <location>
        <begin position="219"/>
        <end position="240"/>
    </location>
</feature>
<keyword evidence="3" id="KW-1185">Reference proteome</keyword>
<dbReference type="EMBL" id="JACHVC010000012">
    <property type="protein sequence ID" value="MBC2606715.1"/>
    <property type="molecule type" value="Genomic_DNA"/>
</dbReference>
<gene>
    <name evidence="2" type="ORF">H5P27_11745</name>
</gene>
<evidence type="ECO:0000313" key="3">
    <source>
        <dbReference type="Proteomes" id="UP000526501"/>
    </source>
</evidence>
<dbReference type="AlphaFoldDB" id="A0A7X1B6U0"/>
<reference evidence="2 3" key="1">
    <citation type="submission" date="2020-07" db="EMBL/GenBank/DDBJ databases">
        <authorList>
            <person name="Feng X."/>
        </authorList>
    </citation>
    <scope>NUCLEOTIDE SEQUENCE [LARGE SCALE GENOMIC DNA]</scope>
    <source>
        <strain evidence="2 3">JCM23202</strain>
    </source>
</reference>
<protein>
    <submittedName>
        <fullName evidence="2">Uncharacterized protein</fullName>
    </submittedName>
</protein>
<feature type="transmembrane region" description="Helical" evidence="1">
    <location>
        <begin position="246"/>
        <end position="267"/>
    </location>
</feature>